<reference evidence="2" key="1">
    <citation type="submission" date="2018-12" db="EMBL/GenBank/DDBJ databases">
        <title>Tengunoibacter tsumagoiensis gen. nov., sp. nov., Dictyobacter kobayashii sp. nov., D. alpinus sp. nov., and D. joshuensis sp. nov. and description of Dictyobacteraceae fam. nov. within the order Ktedonobacterales isolated from Tengu-no-mugimeshi.</title>
        <authorList>
            <person name="Wang C.M."/>
            <person name="Zheng Y."/>
            <person name="Sakai Y."/>
            <person name="Toyoda A."/>
            <person name="Minakuchi Y."/>
            <person name="Abe K."/>
            <person name="Yokota A."/>
            <person name="Yabe S."/>
        </authorList>
    </citation>
    <scope>NUCLEOTIDE SEQUENCE [LARGE SCALE GENOMIC DNA]</scope>
    <source>
        <strain evidence="2">Uno11</strain>
    </source>
</reference>
<evidence type="ECO:0000313" key="1">
    <source>
        <dbReference type="EMBL" id="GCE24055.1"/>
    </source>
</evidence>
<dbReference type="Gene3D" id="1.25.10.10">
    <property type="entry name" value="Leucine-rich Repeat Variant"/>
    <property type="match status" value="2"/>
</dbReference>
<evidence type="ECO:0008006" key="3">
    <source>
        <dbReference type="Google" id="ProtNLM"/>
    </source>
</evidence>
<dbReference type="InterPro" id="IPR016024">
    <property type="entry name" value="ARM-type_fold"/>
</dbReference>
<dbReference type="AlphaFoldDB" id="A0A402AY98"/>
<dbReference type="PANTHER" id="PTHR12697">
    <property type="entry name" value="PBS LYASE HEAT-LIKE PROTEIN"/>
    <property type="match status" value="1"/>
</dbReference>
<gene>
    <name evidence="1" type="ORF">KDK_78550</name>
</gene>
<comment type="caution">
    <text evidence="1">The sequence shown here is derived from an EMBL/GenBank/DDBJ whole genome shotgun (WGS) entry which is preliminary data.</text>
</comment>
<dbReference type="EMBL" id="BIFS01000002">
    <property type="protein sequence ID" value="GCE24055.1"/>
    <property type="molecule type" value="Genomic_DNA"/>
</dbReference>
<name>A0A402AY98_9CHLR</name>
<sequence>MGYWIYLDEAQVNIPRERLALAKQALQHLVGHFRWVKGHAYTNQANFEETLQRLRWRPVMDRQGNVYSLEFNGWKIGNDYAPFEVLAPFVQADSFIHIRGEDERTWGWRFNGSHVELEYGYDSDYPIYQSSLLHMPEQLPEPHPLTPSLREQVRLLVEQILETQDEQQRIAIYEQLWRIHFLGRGQTLMRALLVELACYHEDRGIALLEWWLRRLLAQPDTEQGDPGALGLSIVLTTLQELHFLETFASVPRLLEIGQQATQRWVSCMVAALHSGNLYLVRYLQLLAQKVRSLPAPCLEIAITQLITYCEDPWEMLRQVAAKSLGLLGSVVLQQRVEAILNSDRPERQAAALIILSTQPERITLDVLKAFLEHEHVPLRAAAVLGLGSRPELEARTLLKAAIQDSSQDVKLAVCQASVQVGGPEALGLLISIYERGYGDAVRCAALEAMGRLGEHTSIRYLLQVVESRDYEEKMAALWALCQPGVRPNNDQIQRLLGDKTDQSSLSRDNQQLRHHPLGLHLMARTMQPAETLQHYDNWSVQVRRMALQIQGTQGPAELLRQLRAFCVEEEPLKWFQLQGIFLALETLGAQKTVADLNDIYLQKAQGFWLPEEFDWYYMQDVERAHRALKALKQELPIASNADVVAEEFVADGELSARQLHALGKLGAQAPFERISAALTDEDEIVSNAAASALKALSEYVPLEPLVPLLERNDILHPLPYHVRDAIITILGQRLYEPAIPYLFRELKGDASYTASQALLALVDNISVDEVMTLWRSDHINERAAAIKLCTGMGRRAPISILLEALDERARYLQQLPAAREQAARWGKKIAMRERMIHRLAWLL</sequence>
<protein>
    <recommendedName>
        <fullName evidence="3">HEAT repeat domain-containing protein</fullName>
    </recommendedName>
</protein>
<dbReference type="GO" id="GO:0016491">
    <property type="term" value="F:oxidoreductase activity"/>
    <property type="evidence" value="ECO:0007669"/>
    <property type="project" value="TreeGrafter"/>
</dbReference>
<dbReference type="InterPro" id="IPR011989">
    <property type="entry name" value="ARM-like"/>
</dbReference>
<dbReference type="PANTHER" id="PTHR12697:SF5">
    <property type="entry name" value="DEOXYHYPUSINE HYDROXYLASE"/>
    <property type="match status" value="1"/>
</dbReference>
<keyword evidence="2" id="KW-1185">Reference proteome</keyword>
<dbReference type="SUPFAM" id="SSF48371">
    <property type="entry name" value="ARM repeat"/>
    <property type="match status" value="2"/>
</dbReference>
<proteinExistence type="predicted"/>
<organism evidence="1 2">
    <name type="scientific">Dictyobacter kobayashii</name>
    <dbReference type="NCBI Taxonomy" id="2014872"/>
    <lineage>
        <taxon>Bacteria</taxon>
        <taxon>Bacillati</taxon>
        <taxon>Chloroflexota</taxon>
        <taxon>Ktedonobacteria</taxon>
        <taxon>Ktedonobacterales</taxon>
        <taxon>Dictyobacteraceae</taxon>
        <taxon>Dictyobacter</taxon>
    </lineage>
</organism>
<dbReference type="Pfam" id="PF13646">
    <property type="entry name" value="HEAT_2"/>
    <property type="match status" value="1"/>
</dbReference>
<accession>A0A402AY98</accession>
<dbReference type="Proteomes" id="UP000287188">
    <property type="component" value="Unassembled WGS sequence"/>
</dbReference>
<evidence type="ECO:0000313" key="2">
    <source>
        <dbReference type="Proteomes" id="UP000287188"/>
    </source>
</evidence>